<keyword evidence="3" id="KW-1185">Reference proteome</keyword>
<dbReference type="RefSeq" id="WP_143383593.1">
    <property type="nucleotide sequence ID" value="NZ_FOOC01000001.1"/>
</dbReference>
<gene>
    <name evidence="2" type="ORF">SAMN04488120_101269</name>
</gene>
<dbReference type="SMART" id="SM00421">
    <property type="entry name" value="HTH_LUXR"/>
    <property type="match status" value="1"/>
</dbReference>
<dbReference type="OrthoDB" id="5497412at2"/>
<accession>A0A1I2HA92</accession>
<protein>
    <submittedName>
        <fullName evidence="2">DNA-binding response regulator, NarL/FixJ family, contains REC and HTH domains</fullName>
    </submittedName>
</protein>
<dbReference type="Proteomes" id="UP000199771">
    <property type="component" value="Unassembled WGS sequence"/>
</dbReference>
<reference evidence="2 3" key="1">
    <citation type="submission" date="2016-10" db="EMBL/GenBank/DDBJ databases">
        <authorList>
            <person name="de Groot N.N."/>
        </authorList>
    </citation>
    <scope>NUCLEOTIDE SEQUENCE [LARGE SCALE GENOMIC DNA]</scope>
    <source>
        <strain evidence="2 3">DSM 23609</strain>
    </source>
</reference>
<dbReference type="STRING" id="1076937.SAMN04488120_101269"/>
<dbReference type="EMBL" id="FOOC01000001">
    <property type="protein sequence ID" value="SFF26498.1"/>
    <property type="molecule type" value="Genomic_DNA"/>
</dbReference>
<dbReference type="GO" id="GO:0003677">
    <property type="term" value="F:DNA binding"/>
    <property type="evidence" value="ECO:0007669"/>
    <property type="project" value="UniProtKB-KW"/>
</dbReference>
<evidence type="ECO:0000259" key="1">
    <source>
        <dbReference type="SMART" id="SM00421"/>
    </source>
</evidence>
<evidence type="ECO:0000313" key="3">
    <source>
        <dbReference type="Proteomes" id="UP000199771"/>
    </source>
</evidence>
<feature type="domain" description="HTH luxR-type" evidence="1">
    <location>
        <begin position="330"/>
        <end position="387"/>
    </location>
</feature>
<dbReference type="InterPro" id="IPR036388">
    <property type="entry name" value="WH-like_DNA-bd_sf"/>
</dbReference>
<proteinExistence type="predicted"/>
<name>A0A1I2HA92_9GAMM</name>
<keyword evidence="2" id="KW-0238">DNA-binding</keyword>
<dbReference type="SUPFAM" id="SSF46894">
    <property type="entry name" value="C-terminal effector domain of the bipartite response regulators"/>
    <property type="match status" value="1"/>
</dbReference>
<dbReference type="InterPro" id="IPR016032">
    <property type="entry name" value="Sig_transdc_resp-reg_C-effctor"/>
</dbReference>
<evidence type="ECO:0000313" key="2">
    <source>
        <dbReference type="EMBL" id="SFF26498.1"/>
    </source>
</evidence>
<dbReference type="InterPro" id="IPR000792">
    <property type="entry name" value="Tscrpt_reg_LuxR_C"/>
</dbReference>
<dbReference type="GO" id="GO:0006355">
    <property type="term" value="P:regulation of DNA-templated transcription"/>
    <property type="evidence" value="ECO:0007669"/>
    <property type="project" value="InterPro"/>
</dbReference>
<dbReference type="AlphaFoldDB" id="A0A1I2HA92"/>
<organism evidence="2 3">
    <name type="scientific">Fontimonas thermophila</name>
    <dbReference type="NCBI Taxonomy" id="1076937"/>
    <lineage>
        <taxon>Bacteria</taxon>
        <taxon>Pseudomonadati</taxon>
        <taxon>Pseudomonadota</taxon>
        <taxon>Gammaproteobacteria</taxon>
        <taxon>Nevskiales</taxon>
        <taxon>Nevskiaceae</taxon>
        <taxon>Fontimonas</taxon>
    </lineage>
</organism>
<sequence>MTMNDDRPRPMPTLHAWRARARYAGTDGIDPQAIGTLIGGIYQGALDPSAWLASLQQLKRLLAAAHVALLLRPPAPQRPGVILHTDTGPAYAAHTCRTHFFAFDPFLRLPPGEALTPEDLLGAQWPQTALCADYLRPQGVGTVLGIDFLTDDGIEGRLRISRPLGAPMFAETERALCRMLLPHLRRAVRMHARVEGLDGERQLLAGTLERTPLGLVILAHDGRVIEANGEARRIDAADEGMRIAGASLHIDDAQVHATVQHTLAGAAQTTTLVAGLRLPRRSGRKPYALLLRPLPAQALGEAPYPPAWALYLRDPDSPRLPSGDEAVRRKFGLTRTEIELSLRLAHGASVEEAAEALGLSPASARTHLRLALAKTGLRRQAALAQLVLGSTLSLAGVVD</sequence>
<dbReference type="Gene3D" id="1.10.10.10">
    <property type="entry name" value="Winged helix-like DNA-binding domain superfamily/Winged helix DNA-binding domain"/>
    <property type="match status" value="1"/>
</dbReference>